<dbReference type="GO" id="GO:0016791">
    <property type="term" value="F:phosphatase activity"/>
    <property type="evidence" value="ECO:0007669"/>
    <property type="project" value="TreeGrafter"/>
</dbReference>
<keyword evidence="2" id="KW-1185">Reference proteome</keyword>
<sequence length="292" mass="31587">MTEIVHALADISAPYEALFCDLWGCVHDGLRAFPQAVAALEAFRRNGGAVVLLTNAPRPRAEVERQIAGFGVPDSAWDVVVTSGDAARVALYSGAVGRRVFHIGEPRDLSFFQPPRTMRNPIEIERVPLEQAEGIVCTGPFDPHADPATLRPQLLYAREKGLKLLCANPDIVVDRGDSREWCAGAVARLYEEMGGEVLYFGKPHPPIYELARQRLAEIGREPALARTLAIGDGIETDVRGAFGEDIDALFITGGLAAAETGTPPGGDPDPKKLAAFLARHQLAPRFAMGFLR</sequence>
<dbReference type="STRING" id="990712.SAMN05216257_101616"/>
<dbReference type="NCBIfam" id="TIGR01459">
    <property type="entry name" value="HAD-SF-IIA-hyp4"/>
    <property type="match status" value="1"/>
</dbReference>
<reference evidence="2" key="1">
    <citation type="submission" date="2016-10" db="EMBL/GenBank/DDBJ databases">
        <authorList>
            <person name="Varghese N."/>
            <person name="Submissions S."/>
        </authorList>
    </citation>
    <scope>NUCLEOTIDE SEQUENCE [LARGE SCALE GENOMIC DNA]</scope>
    <source>
        <strain evidence="2">CGMCC 1.10789</strain>
    </source>
</reference>
<name>A0A1G8ZAI2_9RHOB</name>
<accession>A0A1G8ZAI2</accession>
<dbReference type="Pfam" id="PF13344">
    <property type="entry name" value="Hydrolase_6"/>
    <property type="match status" value="1"/>
</dbReference>
<protein>
    <submittedName>
        <fullName evidence="1">HAD-superfamily class IIA hydrolase, TIGR01459</fullName>
    </submittedName>
</protein>
<dbReference type="InterPro" id="IPR023214">
    <property type="entry name" value="HAD_sf"/>
</dbReference>
<evidence type="ECO:0000313" key="2">
    <source>
        <dbReference type="Proteomes" id="UP000199328"/>
    </source>
</evidence>
<dbReference type="Gene3D" id="3.40.50.1000">
    <property type="entry name" value="HAD superfamily/HAD-like"/>
    <property type="match status" value="2"/>
</dbReference>
<dbReference type="CDD" id="cd07525">
    <property type="entry name" value="HAD_like"/>
    <property type="match status" value="1"/>
</dbReference>
<organism evidence="1 2">
    <name type="scientific">Meinhardsimonia xiamenensis</name>
    <dbReference type="NCBI Taxonomy" id="990712"/>
    <lineage>
        <taxon>Bacteria</taxon>
        <taxon>Pseudomonadati</taxon>
        <taxon>Pseudomonadota</taxon>
        <taxon>Alphaproteobacteria</taxon>
        <taxon>Rhodobacterales</taxon>
        <taxon>Paracoccaceae</taxon>
        <taxon>Meinhardsimonia</taxon>
    </lineage>
</organism>
<dbReference type="GO" id="GO:0005737">
    <property type="term" value="C:cytoplasm"/>
    <property type="evidence" value="ECO:0007669"/>
    <property type="project" value="TreeGrafter"/>
</dbReference>
<proteinExistence type="predicted"/>
<dbReference type="PANTHER" id="PTHR19288">
    <property type="entry name" value="4-NITROPHENYLPHOSPHATASE-RELATED"/>
    <property type="match status" value="1"/>
</dbReference>
<dbReference type="InterPro" id="IPR006357">
    <property type="entry name" value="HAD-SF_hydro_IIA"/>
</dbReference>
<dbReference type="AlphaFoldDB" id="A0A1G8ZAI2"/>
<dbReference type="Pfam" id="PF13242">
    <property type="entry name" value="Hydrolase_like"/>
    <property type="match status" value="1"/>
</dbReference>
<dbReference type="OrthoDB" id="9791073at2"/>
<gene>
    <name evidence="1" type="ORF">SAMN05216257_101616</name>
</gene>
<dbReference type="InterPro" id="IPR036412">
    <property type="entry name" value="HAD-like_sf"/>
</dbReference>
<dbReference type="Proteomes" id="UP000199328">
    <property type="component" value="Unassembled WGS sequence"/>
</dbReference>
<dbReference type="EMBL" id="FNFV01000001">
    <property type="protein sequence ID" value="SDK11170.1"/>
    <property type="molecule type" value="Genomic_DNA"/>
</dbReference>
<dbReference type="PANTHER" id="PTHR19288:SF90">
    <property type="entry name" value="OS08G0542600 PROTEIN"/>
    <property type="match status" value="1"/>
</dbReference>
<keyword evidence="1" id="KW-0378">Hydrolase</keyword>
<dbReference type="SUPFAM" id="SSF56784">
    <property type="entry name" value="HAD-like"/>
    <property type="match status" value="1"/>
</dbReference>
<dbReference type="InterPro" id="IPR006356">
    <property type="entry name" value="HAD-SF_hydro_IIA_hyp3"/>
</dbReference>
<evidence type="ECO:0000313" key="1">
    <source>
        <dbReference type="EMBL" id="SDK11170.1"/>
    </source>
</evidence>
<dbReference type="RefSeq" id="WP_092498000.1">
    <property type="nucleotide sequence ID" value="NZ_FNFV01000001.1"/>
</dbReference>